<evidence type="ECO:0008006" key="3">
    <source>
        <dbReference type="Google" id="ProtNLM"/>
    </source>
</evidence>
<dbReference type="Proteomes" id="UP001213000">
    <property type="component" value="Unassembled WGS sequence"/>
</dbReference>
<dbReference type="Gene3D" id="3.80.10.10">
    <property type="entry name" value="Ribonuclease Inhibitor"/>
    <property type="match status" value="1"/>
</dbReference>
<comment type="caution">
    <text evidence="1">The sequence shown here is derived from an EMBL/GenBank/DDBJ whole genome shotgun (WGS) entry which is preliminary data.</text>
</comment>
<keyword evidence="2" id="KW-1185">Reference proteome</keyword>
<evidence type="ECO:0000313" key="1">
    <source>
        <dbReference type="EMBL" id="KAJ3575270.1"/>
    </source>
</evidence>
<dbReference type="SUPFAM" id="SSF52047">
    <property type="entry name" value="RNI-like"/>
    <property type="match status" value="1"/>
</dbReference>
<evidence type="ECO:0000313" key="2">
    <source>
        <dbReference type="Proteomes" id="UP001213000"/>
    </source>
</evidence>
<protein>
    <recommendedName>
        <fullName evidence="3">F-box domain-containing protein</fullName>
    </recommendedName>
</protein>
<gene>
    <name evidence="1" type="ORF">NP233_g1208</name>
</gene>
<dbReference type="InterPro" id="IPR032675">
    <property type="entry name" value="LRR_dom_sf"/>
</dbReference>
<reference evidence="1" key="1">
    <citation type="submission" date="2022-07" db="EMBL/GenBank/DDBJ databases">
        <title>Genome Sequence of Leucocoprinus birnbaumii.</title>
        <authorList>
            <person name="Buettner E."/>
        </authorList>
    </citation>
    <scope>NUCLEOTIDE SEQUENCE</scope>
    <source>
        <strain evidence="1">VT141</strain>
    </source>
</reference>
<proteinExistence type="predicted"/>
<organism evidence="1 2">
    <name type="scientific">Leucocoprinus birnbaumii</name>
    <dbReference type="NCBI Taxonomy" id="56174"/>
    <lineage>
        <taxon>Eukaryota</taxon>
        <taxon>Fungi</taxon>
        <taxon>Dikarya</taxon>
        <taxon>Basidiomycota</taxon>
        <taxon>Agaricomycotina</taxon>
        <taxon>Agaricomycetes</taxon>
        <taxon>Agaricomycetidae</taxon>
        <taxon>Agaricales</taxon>
        <taxon>Agaricineae</taxon>
        <taxon>Agaricaceae</taxon>
        <taxon>Leucocoprinus</taxon>
    </lineage>
</organism>
<dbReference type="EMBL" id="JANIEX010000042">
    <property type="protein sequence ID" value="KAJ3575270.1"/>
    <property type="molecule type" value="Genomic_DNA"/>
</dbReference>
<name>A0AAD5W1F9_9AGAR</name>
<dbReference type="AlphaFoldDB" id="A0AAD5W1F9"/>
<sequence length="520" mass="60238">MQAQHSSALVIPGKYRLGHASLPTELLSEVICCLSPRHQKCLLGVSRLFRDLVLPQIFQFITIFMLLGPHSTDDLLEFPNGSGLGDRSEAIHQKLMQRSWEVLDRICDDREFASSVKEMQLVVYTRECTCYDPEGCQSGCRSDPYQPIFEILLLRKAIGRLTNLRTFHLRGNIDRMTSVRKIDKLLPSGIHYLDYPSTEKIVNPKRFTCLTRLEYRRHFLSLEISDDDPDNRGPHEDRLHDFSLDIYPLLSSLFIDYRRIQTIPSSLAHNLATLGIVGSQESIEHINLRLVAQQFPHLKELTLLGAFRSTLCADFNENSKTLPALTSLRISQESPRAFGNYDELDFTADDGEGIYRFLECHSQLTRLFLRFQIENWETLEILLDAISLLPRLEVLGIHTGEGFYLDKTQSRDLIDRIPMHLRALHLVSHWNTHGEVGYLVEKLSKMPKLRFFHAYWIKLDLQVLAERLGYVEQVGVDHRICDIDRTSSGVKLVRWPLWKCRFPLESDFEDLDYAWLLKHY</sequence>
<accession>A0AAD5W1F9</accession>